<dbReference type="Proteomes" id="UP001597347">
    <property type="component" value="Unassembled WGS sequence"/>
</dbReference>
<sequence>MPSALIATSHGTGDPAGQEAVARFVDALAAAAPDRAVLPAHVDVQQPDVPRALQAAPEGPAVILPLLVSAGYHVHVDLARAARAAGRPAVVAEALGPDRRLAVLLAERLDLLPDDVVVLIAAGSSDARAQAACREAAALLADELGRPVELAYLSAAEPRADALVRRLRGAAPGRRVVGVSYLLAPGWFQTLAERCGADLVTGPLLPADGPTPEALVAIALDRAAAAEPAAQGAPAA</sequence>
<dbReference type="Pfam" id="PF01903">
    <property type="entry name" value="CbiX"/>
    <property type="match status" value="2"/>
</dbReference>
<evidence type="ECO:0000313" key="3">
    <source>
        <dbReference type="EMBL" id="MFD1720011.1"/>
    </source>
</evidence>
<dbReference type="InterPro" id="IPR050963">
    <property type="entry name" value="Sirohydro_Cobaltochel/CbiX"/>
</dbReference>
<name>A0ABW4LCZ7_9MICO</name>
<dbReference type="EMBL" id="JBHUEA010000001">
    <property type="protein sequence ID" value="MFD1720011.1"/>
    <property type="molecule type" value="Genomic_DNA"/>
</dbReference>
<dbReference type="Gene3D" id="3.40.50.1400">
    <property type="match status" value="2"/>
</dbReference>
<comment type="caution">
    <text evidence="3">The sequence shown here is derived from an EMBL/GenBank/DDBJ whole genome shotgun (WGS) entry which is preliminary data.</text>
</comment>
<keyword evidence="1" id="KW-0479">Metal-binding</keyword>
<evidence type="ECO:0000256" key="2">
    <source>
        <dbReference type="ARBA" id="ARBA00023239"/>
    </source>
</evidence>
<gene>
    <name evidence="3" type="ORF">ACFSBI_00480</name>
</gene>
<evidence type="ECO:0000256" key="1">
    <source>
        <dbReference type="ARBA" id="ARBA00022723"/>
    </source>
</evidence>
<dbReference type="PANTHER" id="PTHR33542">
    <property type="entry name" value="SIROHYDROCHLORIN FERROCHELATASE, CHLOROPLASTIC"/>
    <property type="match status" value="1"/>
</dbReference>
<accession>A0ABW4LCZ7</accession>
<dbReference type="PANTHER" id="PTHR33542:SF5">
    <property type="entry name" value="FERROCHELATASE CHE1"/>
    <property type="match status" value="1"/>
</dbReference>
<dbReference type="InterPro" id="IPR002762">
    <property type="entry name" value="CbiX-like"/>
</dbReference>
<evidence type="ECO:0000313" key="4">
    <source>
        <dbReference type="Proteomes" id="UP001597347"/>
    </source>
</evidence>
<dbReference type="RefSeq" id="WP_377931218.1">
    <property type="nucleotide sequence ID" value="NZ_JBHUEA010000001.1"/>
</dbReference>
<dbReference type="SUPFAM" id="SSF53800">
    <property type="entry name" value="Chelatase"/>
    <property type="match status" value="1"/>
</dbReference>
<proteinExistence type="predicted"/>
<keyword evidence="4" id="KW-1185">Reference proteome</keyword>
<keyword evidence="2" id="KW-0456">Lyase</keyword>
<reference evidence="4" key="1">
    <citation type="journal article" date="2019" name="Int. J. Syst. Evol. Microbiol.">
        <title>The Global Catalogue of Microorganisms (GCM) 10K type strain sequencing project: providing services to taxonomists for standard genome sequencing and annotation.</title>
        <authorList>
            <consortium name="The Broad Institute Genomics Platform"/>
            <consortium name="The Broad Institute Genome Sequencing Center for Infectious Disease"/>
            <person name="Wu L."/>
            <person name="Ma J."/>
        </authorList>
    </citation>
    <scope>NUCLEOTIDE SEQUENCE [LARGE SCALE GENOMIC DNA]</scope>
    <source>
        <strain evidence="4">CGMCC 1.12471</strain>
    </source>
</reference>
<organism evidence="3 4">
    <name type="scientific">Amnibacterium endophyticum</name>
    <dbReference type="NCBI Taxonomy" id="2109337"/>
    <lineage>
        <taxon>Bacteria</taxon>
        <taxon>Bacillati</taxon>
        <taxon>Actinomycetota</taxon>
        <taxon>Actinomycetes</taxon>
        <taxon>Micrococcales</taxon>
        <taxon>Microbacteriaceae</taxon>
        <taxon>Amnibacterium</taxon>
    </lineage>
</organism>
<protein>
    <submittedName>
        <fullName evidence="3">Sirohydrochlorin chelatase</fullName>
    </submittedName>
</protein>